<keyword evidence="2" id="KW-1133">Transmembrane helix</keyword>
<accession>A0AAD7EIE5</accession>
<proteinExistence type="predicted"/>
<evidence type="ECO:0000256" key="2">
    <source>
        <dbReference type="SAM" id="Phobius"/>
    </source>
</evidence>
<gene>
    <name evidence="3" type="ORF">DFH08DRAFT_817413</name>
</gene>
<feature type="compositionally biased region" description="Polar residues" evidence="1">
    <location>
        <begin position="1"/>
        <end position="17"/>
    </location>
</feature>
<evidence type="ECO:0000313" key="4">
    <source>
        <dbReference type="Proteomes" id="UP001218218"/>
    </source>
</evidence>
<dbReference type="AlphaFoldDB" id="A0AAD7EIE5"/>
<evidence type="ECO:0000256" key="1">
    <source>
        <dbReference type="SAM" id="MobiDB-lite"/>
    </source>
</evidence>
<keyword evidence="2" id="KW-0812">Transmembrane</keyword>
<dbReference type="EMBL" id="JARIHO010000045">
    <property type="protein sequence ID" value="KAJ7323934.1"/>
    <property type="molecule type" value="Genomic_DNA"/>
</dbReference>
<sequence length="137" mass="15370">MSVNSGNRPKRQLNQSKVEPKGSEVTPATVGSLQNHSKFIRLGCCRSRRFHFTPTLGPAPARVTTMAVKITHNFVTVPPVPPVYGVFTGFWIMFFIQLNVAHEEPMAMRALVKRNGGIQYNQSVLVYTQIFPDFYDG</sequence>
<comment type="caution">
    <text evidence="3">The sequence shown here is derived from an EMBL/GenBank/DDBJ whole genome shotgun (WGS) entry which is preliminary data.</text>
</comment>
<evidence type="ECO:0000313" key="3">
    <source>
        <dbReference type="EMBL" id="KAJ7323934.1"/>
    </source>
</evidence>
<feature type="transmembrane region" description="Helical" evidence="2">
    <location>
        <begin position="83"/>
        <end position="101"/>
    </location>
</feature>
<keyword evidence="4" id="KW-1185">Reference proteome</keyword>
<feature type="region of interest" description="Disordered" evidence="1">
    <location>
        <begin position="1"/>
        <end position="29"/>
    </location>
</feature>
<keyword evidence="2" id="KW-0472">Membrane</keyword>
<dbReference type="Proteomes" id="UP001218218">
    <property type="component" value="Unassembled WGS sequence"/>
</dbReference>
<protein>
    <submittedName>
        <fullName evidence="3">Uncharacterized protein</fullName>
    </submittedName>
</protein>
<name>A0AAD7EIE5_9AGAR</name>
<reference evidence="3" key="1">
    <citation type="submission" date="2023-03" db="EMBL/GenBank/DDBJ databases">
        <title>Massive genome expansion in bonnet fungi (Mycena s.s.) driven by repeated elements and novel gene families across ecological guilds.</title>
        <authorList>
            <consortium name="Lawrence Berkeley National Laboratory"/>
            <person name="Harder C.B."/>
            <person name="Miyauchi S."/>
            <person name="Viragh M."/>
            <person name="Kuo A."/>
            <person name="Thoen E."/>
            <person name="Andreopoulos B."/>
            <person name="Lu D."/>
            <person name="Skrede I."/>
            <person name="Drula E."/>
            <person name="Henrissat B."/>
            <person name="Morin E."/>
            <person name="Kohler A."/>
            <person name="Barry K."/>
            <person name="LaButti K."/>
            <person name="Morin E."/>
            <person name="Salamov A."/>
            <person name="Lipzen A."/>
            <person name="Mereny Z."/>
            <person name="Hegedus B."/>
            <person name="Baldrian P."/>
            <person name="Stursova M."/>
            <person name="Weitz H."/>
            <person name="Taylor A."/>
            <person name="Grigoriev I.V."/>
            <person name="Nagy L.G."/>
            <person name="Martin F."/>
            <person name="Kauserud H."/>
        </authorList>
    </citation>
    <scope>NUCLEOTIDE SEQUENCE</scope>
    <source>
        <strain evidence="3">CBHHK002</strain>
    </source>
</reference>
<organism evidence="3 4">
    <name type="scientific">Mycena albidolilacea</name>
    <dbReference type="NCBI Taxonomy" id="1033008"/>
    <lineage>
        <taxon>Eukaryota</taxon>
        <taxon>Fungi</taxon>
        <taxon>Dikarya</taxon>
        <taxon>Basidiomycota</taxon>
        <taxon>Agaricomycotina</taxon>
        <taxon>Agaricomycetes</taxon>
        <taxon>Agaricomycetidae</taxon>
        <taxon>Agaricales</taxon>
        <taxon>Marasmiineae</taxon>
        <taxon>Mycenaceae</taxon>
        <taxon>Mycena</taxon>
    </lineage>
</organism>